<evidence type="ECO:0000313" key="3">
    <source>
        <dbReference type="EMBL" id="GJJ73489.1"/>
    </source>
</evidence>
<dbReference type="EMBL" id="BQFW01000008">
    <property type="protein sequence ID" value="GJJ73489.1"/>
    <property type="molecule type" value="Genomic_DNA"/>
</dbReference>
<feature type="transmembrane region" description="Helical" evidence="2">
    <location>
        <begin position="89"/>
        <end position="110"/>
    </location>
</feature>
<gene>
    <name evidence="3" type="ORF">EMPS_05847</name>
</gene>
<dbReference type="AlphaFoldDB" id="A0A9P3HB76"/>
<keyword evidence="2" id="KW-1133">Transmembrane helix</keyword>
<comment type="caution">
    <text evidence="3">The sequence shown here is derived from an EMBL/GenBank/DDBJ whole genome shotgun (WGS) entry which is preliminary data.</text>
</comment>
<sequence>MPTATQTKAATATTAATTSAPAPAQTTTTGPVFNIPGYGGQSQPTGSGSPVFNLPSGGPYIYPSMPAGTGPNDPNYNAGGSSSGSTSNLGMIIGITVAGVAVLAIAGLLIQRYRSHSRTSTLNSHQTRSRTKHNQTGVSNGNGNLSGGEEEARGDKAKLAKSFTIRKPPSVYVEDDGDLDQTGHPRYKSDGDARNHPYYGDRTPGLVEYELSDTSGQKYGPSSVAERKRYVEQQQRKVMDEYEMFNPHKDKPPMSPYPPSQMTSAPSYTSGPLSPTMAPAMTPSMGGRSPRVPHPNQQPMPSSSSGTQSPFGRPMQQQNDDYRY</sequence>
<organism evidence="3 4">
    <name type="scientific">Entomortierella parvispora</name>
    <dbReference type="NCBI Taxonomy" id="205924"/>
    <lineage>
        <taxon>Eukaryota</taxon>
        <taxon>Fungi</taxon>
        <taxon>Fungi incertae sedis</taxon>
        <taxon>Mucoromycota</taxon>
        <taxon>Mortierellomycotina</taxon>
        <taxon>Mortierellomycetes</taxon>
        <taxon>Mortierellales</taxon>
        <taxon>Mortierellaceae</taxon>
        <taxon>Entomortierella</taxon>
    </lineage>
</organism>
<protein>
    <submittedName>
        <fullName evidence="3">Uncharacterized protein</fullName>
    </submittedName>
</protein>
<feature type="compositionally biased region" description="Low complexity" evidence="1">
    <location>
        <begin position="41"/>
        <end position="50"/>
    </location>
</feature>
<feature type="region of interest" description="Disordered" evidence="1">
    <location>
        <begin position="1"/>
        <end position="84"/>
    </location>
</feature>
<evidence type="ECO:0000256" key="2">
    <source>
        <dbReference type="SAM" id="Phobius"/>
    </source>
</evidence>
<dbReference type="Proteomes" id="UP000827284">
    <property type="component" value="Unassembled WGS sequence"/>
</dbReference>
<evidence type="ECO:0000313" key="4">
    <source>
        <dbReference type="Proteomes" id="UP000827284"/>
    </source>
</evidence>
<dbReference type="OrthoDB" id="2388666at2759"/>
<feature type="region of interest" description="Disordered" evidence="1">
    <location>
        <begin position="241"/>
        <end position="324"/>
    </location>
</feature>
<keyword evidence="2" id="KW-0472">Membrane</keyword>
<reference evidence="3" key="1">
    <citation type="submission" date="2021-11" db="EMBL/GenBank/DDBJ databases">
        <authorList>
            <person name="Herlambang A."/>
            <person name="Guo Y."/>
            <person name="Takashima Y."/>
            <person name="Nishizawa T."/>
        </authorList>
    </citation>
    <scope>NUCLEOTIDE SEQUENCE</scope>
    <source>
        <strain evidence="3">E1425</strain>
    </source>
</reference>
<keyword evidence="2" id="KW-0812">Transmembrane</keyword>
<keyword evidence="4" id="KW-1185">Reference proteome</keyword>
<feature type="compositionally biased region" description="Polar residues" evidence="1">
    <location>
        <begin position="260"/>
        <end position="273"/>
    </location>
</feature>
<feature type="compositionally biased region" description="Polar residues" evidence="1">
    <location>
        <begin position="299"/>
        <end position="324"/>
    </location>
</feature>
<feature type="compositionally biased region" description="Basic and acidic residues" evidence="1">
    <location>
        <begin position="181"/>
        <end position="195"/>
    </location>
</feature>
<evidence type="ECO:0000256" key="1">
    <source>
        <dbReference type="SAM" id="MobiDB-lite"/>
    </source>
</evidence>
<feature type="region of interest" description="Disordered" evidence="1">
    <location>
        <begin position="117"/>
        <end position="156"/>
    </location>
</feature>
<feature type="compositionally biased region" description="Low complexity" evidence="1">
    <location>
        <begin position="1"/>
        <end position="29"/>
    </location>
</feature>
<proteinExistence type="predicted"/>
<name>A0A9P3HB76_9FUNG</name>
<reference evidence="3" key="2">
    <citation type="journal article" date="2022" name="Microbiol. Resour. Announc.">
        <title>Whole-Genome Sequence of Entomortierella parvispora E1425, a Mucoromycotan Fungus Associated with Burkholderiaceae-Related Endosymbiotic Bacteria.</title>
        <authorList>
            <person name="Herlambang A."/>
            <person name="Guo Y."/>
            <person name="Takashima Y."/>
            <person name="Narisawa K."/>
            <person name="Ohta H."/>
            <person name="Nishizawa T."/>
        </authorList>
    </citation>
    <scope>NUCLEOTIDE SEQUENCE</scope>
    <source>
        <strain evidence="3">E1425</strain>
    </source>
</reference>
<accession>A0A9P3HB76</accession>
<feature type="region of interest" description="Disordered" evidence="1">
    <location>
        <begin position="169"/>
        <end position="200"/>
    </location>
</feature>
<feature type="compositionally biased region" description="Basic and acidic residues" evidence="1">
    <location>
        <begin position="241"/>
        <end position="252"/>
    </location>
</feature>